<geneLocation type="plasmid" evidence="1 2">
    <name>unnamed1</name>
</geneLocation>
<sequence length="96" mass="10610">MKRRIEKGQFADLVVPDKGFFNCSEDEISFLTSDLTMVDGKFVYGANAFADLDEYPIPPAMPDWSPVRKFGGYAAWVSQLPIGGFNGFFRALGCAC</sequence>
<dbReference type="AlphaFoldDB" id="A0A248UQH2"/>
<dbReference type="RefSeq" id="WP_157743489.1">
    <property type="nucleotide sequence ID" value="NZ_CP022605.1"/>
</dbReference>
<dbReference type="GO" id="GO:0016810">
    <property type="term" value="F:hydrolase activity, acting on carbon-nitrogen (but not peptide) bonds"/>
    <property type="evidence" value="ECO:0007669"/>
    <property type="project" value="InterPro"/>
</dbReference>
<dbReference type="InterPro" id="IPR011059">
    <property type="entry name" value="Metal-dep_hydrolase_composite"/>
</dbReference>
<organism evidence="1 2">
    <name type="scientific">Ochrobactrum quorumnocens</name>
    <dbReference type="NCBI Taxonomy" id="271865"/>
    <lineage>
        <taxon>Bacteria</taxon>
        <taxon>Pseudomonadati</taxon>
        <taxon>Pseudomonadota</taxon>
        <taxon>Alphaproteobacteria</taxon>
        <taxon>Hyphomicrobiales</taxon>
        <taxon>Brucellaceae</taxon>
        <taxon>Brucella/Ochrobactrum group</taxon>
        <taxon>Ochrobactrum</taxon>
    </lineage>
</organism>
<evidence type="ECO:0000313" key="1">
    <source>
        <dbReference type="EMBL" id="ASV88519.1"/>
    </source>
</evidence>
<evidence type="ECO:0000313" key="2">
    <source>
        <dbReference type="Proteomes" id="UP000215256"/>
    </source>
</evidence>
<dbReference type="Proteomes" id="UP000215256">
    <property type="component" value="Plasmid unnamed1"/>
</dbReference>
<name>A0A248UQH2_9HYPH</name>
<accession>A0A248UQH2</accession>
<dbReference type="OrthoDB" id="9811399at2"/>
<dbReference type="SUPFAM" id="SSF51338">
    <property type="entry name" value="Composite domain of metallo-dependent hydrolases"/>
    <property type="match status" value="1"/>
</dbReference>
<keyword evidence="1" id="KW-0614">Plasmid</keyword>
<gene>
    <name evidence="1" type="ORF">CES85_3041</name>
</gene>
<dbReference type="EMBL" id="CP022605">
    <property type="protein sequence ID" value="ASV88519.1"/>
    <property type="molecule type" value="Genomic_DNA"/>
</dbReference>
<proteinExistence type="predicted"/>
<reference evidence="1 2" key="1">
    <citation type="submission" date="2017-07" db="EMBL/GenBank/DDBJ databases">
        <title>Phylogenetic study on the rhizospheric bacterium Ochrobactrum sp. A44.</title>
        <authorList>
            <person name="Krzyzanowska D.M."/>
            <person name="Ossowicki A."/>
            <person name="Rajewska M."/>
            <person name="Maciag T."/>
            <person name="Kaczynski Z."/>
            <person name="Czerwicka M."/>
            <person name="Jafra S."/>
        </authorList>
    </citation>
    <scope>NUCLEOTIDE SEQUENCE [LARGE SCALE GENOMIC DNA]</scope>
    <source>
        <strain evidence="1 2">A44</strain>
        <plasmid evidence="1 2">unnamed1</plasmid>
    </source>
</reference>
<dbReference type="KEGG" id="och:CES85_3041"/>
<protein>
    <submittedName>
        <fullName evidence="1">Putative periplasmic domain protein</fullName>
    </submittedName>
</protein>